<proteinExistence type="predicted"/>
<dbReference type="Pfam" id="PF02311">
    <property type="entry name" value="AraC_binding"/>
    <property type="match status" value="1"/>
</dbReference>
<sequence>MLQSRSLQPLLKPSNPPYFHTSCLLPHVVTLAYCVALLFLYFYCMASLNGKNSRSTPRKELKISDDLSQVSVGQENLPKVPAKSSFSIHSRATNPCSEYVSSRRDYYKISLLTKGGGVLTLGERTYVIKAPAMVFVNPLEPKFWQPKGDQDGYYCVFTEHLFEAQRYYRNELLHHPLFQTGANCVLNLTEQQGRDMLEIFERLRKENMECDAYRLDAVTIYLQLLLLESKRIGVNDIVPQRTLTTAQLLAERFTDTLEKQFPITSEQEQVQLKTAGDFALSLNVHPNHLNATVKRVTGRTTSEHIRQRILLEARLLLLHTEWPIAVIAHCLGFEEPASFSHFFKSQTGHTPHTFRVL</sequence>
<dbReference type="STRING" id="104663.SAMN04488121_101939"/>
<dbReference type="Proteomes" id="UP000199045">
    <property type="component" value="Unassembled WGS sequence"/>
</dbReference>
<dbReference type="SMART" id="SM00342">
    <property type="entry name" value="HTH_ARAC"/>
    <property type="match status" value="1"/>
</dbReference>
<feature type="transmembrane region" description="Helical" evidence="4">
    <location>
        <begin position="24"/>
        <end position="44"/>
    </location>
</feature>
<gene>
    <name evidence="6" type="ORF">SAMN04488121_101939</name>
</gene>
<dbReference type="GO" id="GO:0043565">
    <property type="term" value="F:sequence-specific DNA binding"/>
    <property type="evidence" value="ECO:0007669"/>
    <property type="project" value="InterPro"/>
</dbReference>
<protein>
    <submittedName>
        <fullName evidence="6">AraC-like ligand binding domain-containing protein</fullName>
    </submittedName>
</protein>
<dbReference type="Gene3D" id="1.10.10.60">
    <property type="entry name" value="Homeodomain-like"/>
    <property type="match status" value="1"/>
</dbReference>
<feature type="domain" description="HTH araC/xylS-type" evidence="5">
    <location>
        <begin position="251"/>
        <end position="357"/>
    </location>
</feature>
<evidence type="ECO:0000256" key="2">
    <source>
        <dbReference type="ARBA" id="ARBA00023125"/>
    </source>
</evidence>
<dbReference type="SUPFAM" id="SSF46689">
    <property type="entry name" value="Homeodomain-like"/>
    <property type="match status" value="1"/>
</dbReference>
<dbReference type="AlphaFoldDB" id="A0A1G7IR85"/>
<dbReference type="Pfam" id="PF12833">
    <property type="entry name" value="HTH_18"/>
    <property type="match status" value="1"/>
</dbReference>
<dbReference type="InterPro" id="IPR018060">
    <property type="entry name" value="HTH_AraC"/>
</dbReference>
<evidence type="ECO:0000256" key="3">
    <source>
        <dbReference type="ARBA" id="ARBA00023163"/>
    </source>
</evidence>
<keyword evidence="2" id="KW-0238">DNA-binding</keyword>
<evidence type="ECO:0000259" key="5">
    <source>
        <dbReference type="PROSITE" id="PS01124"/>
    </source>
</evidence>
<evidence type="ECO:0000313" key="7">
    <source>
        <dbReference type="Proteomes" id="UP000199045"/>
    </source>
</evidence>
<accession>A0A1G7IR85</accession>
<dbReference type="InterPro" id="IPR037923">
    <property type="entry name" value="HTH-like"/>
</dbReference>
<evidence type="ECO:0000256" key="4">
    <source>
        <dbReference type="SAM" id="Phobius"/>
    </source>
</evidence>
<keyword evidence="4" id="KW-0472">Membrane</keyword>
<name>A0A1G7IR85_CHIFI</name>
<dbReference type="GO" id="GO:0003700">
    <property type="term" value="F:DNA-binding transcription factor activity"/>
    <property type="evidence" value="ECO:0007669"/>
    <property type="project" value="InterPro"/>
</dbReference>
<dbReference type="InterPro" id="IPR009057">
    <property type="entry name" value="Homeodomain-like_sf"/>
</dbReference>
<keyword evidence="4" id="KW-1133">Transmembrane helix</keyword>
<evidence type="ECO:0000256" key="1">
    <source>
        <dbReference type="ARBA" id="ARBA00023015"/>
    </source>
</evidence>
<dbReference type="PANTHER" id="PTHR43280">
    <property type="entry name" value="ARAC-FAMILY TRANSCRIPTIONAL REGULATOR"/>
    <property type="match status" value="1"/>
</dbReference>
<dbReference type="PANTHER" id="PTHR43280:SF32">
    <property type="entry name" value="TRANSCRIPTIONAL REGULATORY PROTEIN"/>
    <property type="match status" value="1"/>
</dbReference>
<dbReference type="SUPFAM" id="SSF51215">
    <property type="entry name" value="Regulatory protein AraC"/>
    <property type="match status" value="1"/>
</dbReference>
<dbReference type="PROSITE" id="PS01124">
    <property type="entry name" value="HTH_ARAC_FAMILY_2"/>
    <property type="match status" value="1"/>
</dbReference>
<reference evidence="7" key="1">
    <citation type="submission" date="2016-10" db="EMBL/GenBank/DDBJ databases">
        <authorList>
            <person name="Varghese N."/>
            <person name="Submissions S."/>
        </authorList>
    </citation>
    <scope>NUCLEOTIDE SEQUENCE [LARGE SCALE GENOMIC DNA]</scope>
    <source>
        <strain evidence="7">DSM 527</strain>
    </source>
</reference>
<organism evidence="6 7">
    <name type="scientific">Chitinophaga filiformis</name>
    <name type="common">Myxococcus filiformis</name>
    <name type="synonym">Flexibacter filiformis</name>
    <dbReference type="NCBI Taxonomy" id="104663"/>
    <lineage>
        <taxon>Bacteria</taxon>
        <taxon>Pseudomonadati</taxon>
        <taxon>Bacteroidota</taxon>
        <taxon>Chitinophagia</taxon>
        <taxon>Chitinophagales</taxon>
        <taxon>Chitinophagaceae</taxon>
        <taxon>Chitinophaga</taxon>
    </lineage>
</organism>
<evidence type="ECO:0000313" key="6">
    <source>
        <dbReference type="EMBL" id="SDF14809.1"/>
    </source>
</evidence>
<dbReference type="EMBL" id="FNBN01000001">
    <property type="protein sequence ID" value="SDF14809.1"/>
    <property type="molecule type" value="Genomic_DNA"/>
</dbReference>
<keyword evidence="1" id="KW-0805">Transcription regulation</keyword>
<dbReference type="InterPro" id="IPR003313">
    <property type="entry name" value="AraC-bd"/>
</dbReference>
<keyword evidence="3" id="KW-0804">Transcription</keyword>
<keyword evidence="4" id="KW-0812">Transmembrane</keyword>